<dbReference type="eggNOG" id="KOG1048">
    <property type="taxonomic scope" value="Eukaryota"/>
</dbReference>
<dbReference type="InterPro" id="IPR028435">
    <property type="entry name" value="Plakophilin/d_Catenin"/>
</dbReference>
<dbReference type="GO" id="GO:0005886">
    <property type="term" value="C:plasma membrane"/>
    <property type="evidence" value="ECO:0007669"/>
    <property type="project" value="TreeGrafter"/>
</dbReference>
<dbReference type="Gene3D" id="1.25.10.10">
    <property type="entry name" value="Leucine-rich Repeat Variant"/>
    <property type="match status" value="1"/>
</dbReference>
<comment type="subcellular location">
    <subcellularLocation>
        <location evidence="1">Cell junction</location>
    </subcellularLocation>
</comment>
<dbReference type="HOGENOM" id="CLU_009111_3_1_1"/>
<evidence type="ECO:0000256" key="5">
    <source>
        <dbReference type="ARBA" id="ARBA00022949"/>
    </source>
</evidence>
<dbReference type="GeneTree" id="ENSGT00940000156735"/>
<dbReference type="Pfam" id="PF00514">
    <property type="entry name" value="Arm"/>
    <property type="match status" value="2"/>
</dbReference>
<dbReference type="SUPFAM" id="SSF48371">
    <property type="entry name" value="ARM repeat"/>
    <property type="match status" value="1"/>
</dbReference>
<dbReference type="InterPro" id="IPR000225">
    <property type="entry name" value="Armadillo"/>
</dbReference>
<dbReference type="PANTHER" id="PTHR10372:SF3">
    <property type="entry name" value="PLAKOPHILIN-1"/>
    <property type="match status" value="1"/>
</dbReference>
<feature type="region of interest" description="Disordered" evidence="7">
    <location>
        <begin position="112"/>
        <end position="133"/>
    </location>
</feature>
<name>M4A163_XIPMA</name>
<organism evidence="8 9">
    <name type="scientific">Xiphophorus maculatus</name>
    <name type="common">Southern platyfish</name>
    <name type="synonym">Platypoecilus maculatus</name>
    <dbReference type="NCBI Taxonomy" id="8083"/>
    <lineage>
        <taxon>Eukaryota</taxon>
        <taxon>Metazoa</taxon>
        <taxon>Chordata</taxon>
        <taxon>Craniata</taxon>
        <taxon>Vertebrata</taxon>
        <taxon>Euteleostomi</taxon>
        <taxon>Actinopterygii</taxon>
        <taxon>Neopterygii</taxon>
        <taxon>Teleostei</taxon>
        <taxon>Neoteleostei</taxon>
        <taxon>Acanthomorphata</taxon>
        <taxon>Ovalentaria</taxon>
        <taxon>Atherinomorphae</taxon>
        <taxon>Cyprinodontiformes</taxon>
        <taxon>Poeciliidae</taxon>
        <taxon>Poeciliinae</taxon>
        <taxon>Xiphophorus</taxon>
    </lineage>
</organism>
<reference evidence="8" key="4">
    <citation type="submission" date="2025-09" db="UniProtKB">
        <authorList>
            <consortium name="Ensembl"/>
        </authorList>
    </citation>
    <scope>IDENTIFICATION</scope>
    <source>
        <strain evidence="8">JP 163 A</strain>
    </source>
</reference>
<dbReference type="GO" id="GO:0005912">
    <property type="term" value="C:adherens junction"/>
    <property type="evidence" value="ECO:0007669"/>
    <property type="project" value="TreeGrafter"/>
</dbReference>
<reference evidence="9" key="2">
    <citation type="journal article" date="2013" name="Nat. Genet.">
        <title>The genome of the platyfish, Xiphophorus maculatus, provides insights into evolutionary adaptation and several complex traits.</title>
        <authorList>
            <person name="Schartl M."/>
            <person name="Walter R.B."/>
            <person name="Shen Y."/>
            <person name="Garcia T."/>
            <person name="Catchen J."/>
            <person name="Amores A."/>
            <person name="Braasch I."/>
            <person name="Chalopin D."/>
            <person name="Volff J.N."/>
            <person name="Lesch K.P."/>
            <person name="Bisazza A."/>
            <person name="Minx P."/>
            <person name="Hillier L."/>
            <person name="Wilson R.K."/>
            <person name="Fuerstenberg S."/>
            <person name="Boore J."/>
            <person name="Searle S."/>
            <person name="Postlethwait J.H."/>
            <person name="Warren W.C."/>
        </authorList>
    </citation>
    <scope>NUCLEOTIDE SEQUENCE [LARGE SCALE GENOMIC DNA]</scope>
    <source>
        <strain evidence="9">JP 163 A</strain>
    </source>
</reference>
<sequence>MMGLRSTADTGSPDTSLVTPSDKDLSSGQQRVLSQVNTIKRSKSKYKNGTTSPTSPAPQTLKTSDFGMFKYRAASTYSHTNSSGSAAFHNKKSRSLTTKSMKGRLVNSNMEQVNTSSWTKSPNGLKPSRSDPVLTSASCLAPARSMKAKGQINSSQIQVTKESRSIINGPTFTESQTRIFRSPSTQSQTDGKLGTIRVSKIEQSPMVNSTGYMQDNITLKEAVEYLSSSNESYQQQGANYIQHISYSEDSAKAEVFDLNGIPPLVNMLDSSNPSLQKAASGALRNLVFKNMDNKIEVQKSGGIAKVLNQMKNTKSTETQRQLAGLLWNLSSAEELKNELISTALIALTKNVVVPYSIPKDDSECVDPEVFYFATGCLRNLSSGTAQDREKMRTCEKLIEALVTYISSCEKEGKSDEKPVENCMCTLHNLTYQLWQECPEASFSTEAPSEGRKSPTVGCFSPRSRKAKDEIFSNPPQVLAEDSNKIALASKVEWLYNSKATDLYVSLLKSSENNATKEASCGAMQNLTASKEKGSVAVSEHLFKQLADNFLLSSLLRSKATQKTYASLLDNMSRKPTLLSQMAPKILPELGKVLSDKAWQGEAHPDTVATVCNVLHRLLLVDRDISKKTMSANMIIGLMETSERDPEDSGSLAASKLLHNLWTDKFLRSTIKHLKFDKFKFVNPKTIAAATKSTPDE</sequence>
<evidence type="ECO:0000256" key="7">
    <source>
        <dbReference type="SAM" id="MobiDB-lite"/>
    </source>
</evidence>
<evidence type="ECO:0000256" key="1">
    <source>
        <dbReference type="ARBA" id="ARBA00004282"/>
    </source>
</evidence>
<evidence type="ECO:0000313" key="8">
    <source>
        <dbReference type="Ensembl" id="ENSXMAP00000008207.1"/>
    </source>
</evidence>
<evidence type="ECO:0000256" key="3">
    <source>
        <dbReference type="ARBA" id="ARBA00022737"/>
    </source>
</evidence>
<dbReference type="AlphaFoldDB" id="M4A163"/>
<feature type="repeat" description="ARM" evidence="6">
    <location>
        <begin position="259"/>
        <end position="301"/>
    </location>
</feature>
<feature type="compositionally biased region" description="Polar residues" evidence="7">
    <location>
        <begin position="7"/>
        <end position="19"/>
    </location>
</feature>
<keyword evidence="5" id="KW-0965">Cell junction</keyword>
<dbReference type="InParanoid" id="M4A163"/>
<keyword evidence="9" id="KW-1185">Reference proteome</keyword>
<keyword evidence="4" id="KW-0130">Cell adhesion</keyword>
<dbReference type="STRING" id="8083.ENSXMAP00000008207"/>
<reference evidence="8" key="3">
    <citation type="submission" date="2025-08" db="UniProtKB">
        <authorList>
            <consortium name="Ensembl"/>
        </authorList>
    </citation>
    <scope>IDENTIFICATION</scope>
    <source>
        <strain evidence="8">JP 163 A</strain>
    </source>
</reference>
<dbReference type="Proteomes" id="UP000002852">
    <property type="component" value="Unassembled WGS sequence"/>
</dbReference>
<dbReference type="PROSITE" id="PS50176">
    <property type="entry name" value="ARM_REPEAT"/>
    <property type="match status" value="1"/>
</dbReference>
<protein>
    <submittedName>
        <fullName evidence="8">Plakophilin 1</fullName>
    </submittedName>
</protein>
<evidence type="ECO:0000313" key="9">
    <source>
        <dbReference type="Proteomes" id="UP000002852"/>
    </source>
</evidence>
<dbReference type="Ensembl" id="ENSXMAT00000008217.2">
    <property type="protein sequence ID" value="ENSXMAP00000008207.1"/>
    <property type="gene ID" value="ENSXMAG00000008184.2"/>
</dbReference>
<evidence type="ECO:0000256" key="4">
    <source>
        <dbReference type="ARBA" id="ARBA00022889"/>
    </source>
</evidence>
<dbReference type="PANTHER" id="PTHR10372">
    <property type="entry name" value="PLAKOPHILLIN-RELATED"/>
    <property type="match status" value="1"/>
</dbReference>
<feature type="region of interest" description="Disordered" evidence="7">
    <location>
        <begin position="1"/>
        <end position="63"/>
    </location>
</feature>
<feature type="compositionally biased region" description="Polar residues" evidence="7">
    <location>
        <begin position="26"/>
        <end position="39"/>
    </location>
</feature>
<dbReference type="GO" id="GO:0005737">
    <property type="term" value="C:cytoplasm"/>
    <property type="evidence" value="ECO:0007669"/>
    <property type="project" value="TreeGrafter"/>
</dbReference>
<dbReference type="GO" id="GO:0005634">
    <property type="term" value="C:nucleus"/>
    <property type="evidence" value="ECO:0007669"/>
    <property type="project" value="TreeGrafter"/>
</dbReference>
<accession>M4A163</accession>
<dbReference type="SMART" id="SM00185">
    <property type="entry name" value="ARM"/>
    <property type="match status" value="4"/>
</dbReference>
<reference evidence="9" key="1">
    <citation type="submission" date="2012-01" db="EMBL/GenBank/DDBJ databases">
        <authorList>
            <person name="Walter R."/>
            <person name="Schartl M."/>
            <person name="Warren W."/>
        </authorList>
    </citation>
    <scope>NUCLEOTIDE SEQUENCE [LARGE SCALE GENOMIC DNA]</scope>
    <source>
        <strain evidence="9">JP 163 A</strain>
    </source>
</reference>
<dbReference type="OrthoDB" id="3245100at2759"/>
<dbReference type="InterPro" id="IPR011989">
    <property type="entry name" value="ARM-like"/>
</dbReference>
<dbReference type="InterPro" id="IPR016024">
    <property type="entry name" value="ARM-type_fold"/>
</dbReference>
<evidence type="ECO:0000256" key="2">
    <source>
        <dbReference type="ARBA" id="ARBA00005462"/>
    </source>
</evidence>
<evidence type="ECO:0000256" key="6">
    <source>
        <dbReference type="PROSITE-ProRule" id="PRU00259"/>
    </source>
</evidence>
<feature type="compositionally biased region" description="Polar residues" evidence="7">
    <location>
        <begin position="47"/>
        <end position="63"/>
    </location>
</feature>
<feature type="compositionally biased region" description="Polar residues" evidence="7">
    <location>
        <begin position="112"/>
        <end position="122"/>
    </location>
</feature>
<dbReference type="GO" id="GO:0098609">
    <property type="term" value="P:cell-cell adhesion"/>
    <property type="evidence" value="ECO:0007669"/>
    <property type="project" value="InterPro"/>
</dbReference>
<comment type="similarity">
    <text evidence="2">Belongs to the beta-catenin family.</text>
</comment>
<proteinExistence type="inferred from homology"/>
<keyword evidence="3" id="KW-0677">Repeat</keyword>
<dbReference type="OMA" id="EENYQQC"/>